<sequence>MGGQTSRMVREIVQDSMYIIRQTNRATYQHTRASHDDIQSKLMALRRMKQEMLQSEAQRSDVFASFHERVGKQQQTLDEQVDGFVKQFELPKSYQSMADVSREEQAQEKLKDMEKKTSK</sequence>
<reference evidence="1 2" key="1">
    <citation type="journal article" date="2022" name="bioRxiv">
        <title>The genome of the oomycete Peronosclerospora sorghi, a cosmopolitan pathogen of maize and sorghum, is inflated with dispersed pseudogenes.</title>
        <authorList>
            <person name="Fletcher K."/>
            <person name="Martin F."/>
            <person name="Isakeit T."/>
            <person name="Cavanaugh K."/>
            <person name="Magill C."/>
            <person name="Michelmore R."/>
        </authorList>
    </citation>
    <scope>NUCLEOTIDE SEQUENCE [LARGE SCALE GENOMIC DNA]</scope>
    <source>
        <strain evidence="1">P6</strain>
    </source>
</reference>
<evidence type="ECO:0000313" key="2">
    <source>
        <dbReference type="Proteomes" id="UP001163321"/>
    </source>
</evidence>
<keyword evidence="2" id="KW-1185">Reference proteome</keyword>
<name>A0ACC0WJF5_9STRA</name>
<gene>
    <name evidence="1" type="ORF">PsorP6_011299</name>
</gene>
<evidence type="ECO:0000313" key="1">
    <source>
        <dbReference type="EMBL" id="KAI9918431.1"/>
    </source>
</evidence>
<proteinExistence type="predicted"/>
<protein>
    <submittedName>
        <fullName evidence="1">Uncharacterized protein</fullName>
    </submittedName>
</protein>
<dbReference type="Proteomes" id="UP001163321">
    <property type="component" value="Chromosome 12"/>
</dbReference>
<accession>A0ACC0WJF5</accession>
<comment type="caution">
    <text evidence="1">The sequence shown here is derived from an EMBL/GenBank/DDBJ whole genome shotgun (WGS) entry which is preliminary data.</text>
</comment>
<organism evidence="1 2">
    <name type="scientific">Peronosclerospora sorghi</name>
    <dbReference type="NCBI Taxonomy" id="230839"/>
    <lineage>
        <taxon>Eukaryota</taxon>
        <taxon>Sar</taxon>
        <taxon>Stramenopiles</taxon>
        <taxon>Oomycota</taxon>
        <taxon>Peronosporomycetes</taxon>
        <taxon>Peronosporales</taxon>
        <taxon>Peronosporaceae</taxon>
        <taxon>Peronosclerospora</taxon>
    </lineage>
</organism>
<dbReference type="EMBL" id="CM047591">
    <property type="protein sequence ID" value="KAI9918431.1"/>
    <property type="molecule type" value="Genomic_DNA"/>
</dbReference>